<accession>A0A2K3JTQ0</accession>
<proteinExistence type="inferred from homology"/>
<feature type="domain" description="RDRP C-terminal head" evidence="10">
    <location>
        <begin position="116"/>
        <end position="162"/>
    </location>
</feature>
<dbReference type="PANTHER" id="PTHR23079:SF5">
    <property type="entry name" value="RNA-DEPENDENT RNA POLYMERASE 2"/>
    <property type="match status" value="1"/>
</dbReference>
<name>A0A2K3JTQ0_TRIPR</name>
<feature type="domain" description="RDRP core" evidence="9">
    <location>
        <begin position="4"/>
        <end position="94"/>
    </location>
</feature>
<evidence type="ECO:0000313" key="12">
    <source>
        <dbReference type="Proteomes" id="UP000236291"/>
    </source>
</evidence>
<evidence type="ECO:0000256" key="5">
    <source>
        <dbReference type="ARBA" id="ARBA00022884"/>
    </source>
</evidence>
<dbReference type="GO" id="GO:0003723">
    <property type="term" value="F:RNA binding"/>
    <property type="evidence" value="ECO:0007669"/>
    <property type="project" value="UniProtKB-KW"/>
</dbReference>
<dbReference type="InterPro" id="IPR057596">
    <property type="entry name" value="RDRP_core"/>
</dbReference>
<reference evidence="11 12" key="2">
    <citation type="journal article" date="2017" name="Front. Plant Sci.">
        <title>Gene Classification and Mining of Molecular Markers Useful in Red Clover (Trifolium pratense) Breeding.</title>
        <authorList>
            <person name="Istvanek J."/>
            <person name="Dluhosova J."/>
            <person name="Dluhos P."/>
            <person name="Patkova L."/>
            <person name="Nedelnik J."/>
            <person name="Repkova J."/>
        </authorList>
    </citation>
    <scope>NUCLEOTIDE SEQUENCE [LARGE SCALE GENOMIC DNA]</scope>
    <source>
        <strain evidence="12">cv. Tatra</strain>
        <tissue evidence="11">Young leaves</tissue>
    </source>
</reference>
<evidence type="ECO:0000256" key="7">
    <source>
        <dbReference type="ARBA" id="ARBA00048744"/>
    </source>
</evidence>
<comment type="function">
    <text evidence="8">Probably involved in the RNA silencing pathway and required for the generation of small interfering RNAs (siRNAs).</text>
</comment>
<evidence type="ECO:0000313" key="11">
    <source>
        <dbReference type="EMBL" id="PNX57423.1"/>
    </source>
</evidence>
<evidence type="ECO:0000256" key="2">
    <source>
        <dbReference type="ARBA" id="ARBA00022484"/>
    </source>
</evidence>
<keyword evidence="5 8" id="KW-0694">RNA-binding</keyword>
<organism evidence="11 12">
    <name type="scientific">Trifolium pratense</name>
    <name type="common">Red clover</name>
    <dbReference type="NCBI Taxonomy" id="57577"/>
    <lineage>
        <taxon>Eukaryota</taxon>
        <taxon>Viridiplantae</taxon>
        <taxon>Streptophyta</taxon>
        <taxon>Embryophyta</taxon>
        <taxon>Tracheophyta</taxon>
        <taxon>Spermatophyta</taxon>
        <taxon>Magnoliopsida</taxon>
        <taxon>eudicotyledons</taxon>
        <taxon>Gunneridae</taxon>
        <taxon>Pentapetalae</taxon>
        <taxon>rosids</taxon>
        <taxon>fabids</taxon>
        <taxon>Fabales</taxon>
        <taxon>Fabaceae</taxon>
        <taxon>Papilionoideae</taxon>
        <taxon>50 kb inversion clade</taxon>
        <taxon>NPAAA clade</taxon>
        <taxon>Hologalegina</taxon>
        <taxon>IRL clade</taxon>
        <taxon>Trifolieae</taxon>
        <taxon>Trifolium</taxon>
    </lineage>
</organism>
<feature type="non-terminal residue" evidence="11">
    <location>
        <position position="1"/>
    </location>
</feature>
<dbReference type="Proteomes" id="UP000236291">
    <property type="component" value="Unassembled WGS sequence"/>
</dbReference>
<dbReference type="PANTHER" id="PTHR23079">
    <property type="entry name" value="RNA-DEPENDENT RNA POLYMERASE"/>
    <property type="match status" value="1"/>
</dbReference>
<comment type="caution">
    <text evidence="11">The sequence shown here is derived from an EMBL/GenBank/DDBJ whole genome shotgun (WGS) entry which is preliminary data.</text>
</comment>
<sequence>RKYNNFFVDYMINDTLGVVSTAHLVHADREPDKARSRKCLGLAELHSMAVDFAKTGAPAEMPRVLNPKEFPDFMERSGKPKYISEGVLGKLYRALVESPLRVRSNNVVSDGEEAYEFEVAGFKDFLETASSHKERYTEKMSYLMSLYGAETEGEMLTGNLQNRASYLQR</sequence>
<comment type="catalytic activity">
    <reaction evidence="7 8">
        <text>RNA(n) + a ribonucleoside 5'-triphosphate = RNA(n+1) + diphosphate</text>
        <dbReference type="Rhea" id="RHEA:21248"/>
        <dbReference type="Rhea" id="RHEA-COMP:14527"/>
        <dbReference type="Rhea" id="RHEA-COMP:17342"/>
        <dbReference type="ChEBI" id="CHEBI:33019"/>
        <dbReference type="ChEBI" id="CHEBI:61557"/>
        <dbReference type="ChEBI" id="CHEBI:140395"/>
        <dbReference type="EC" id="2.7.7.48"/>
    </reaction>
</comment>
<evidence type="ECO:0000256" key="8">
    <source>
        <dbReference type="RuleBase" id="RU363098"/>
    </source>
</evidence>
<evidence type="ECO:0000256" key="6">
    <source>
        <dbReference type="ARBA" id="ARBA00023158"/>
    </source>
</evidence>
<keyword evidence="6 8" id="KW-0943">RNA-mediated gene silencing</keyword>
<evidence type="ECO:0000259" key="10">
    <source>
        <dbReference type="Pfam" id="PF26253"/>
    </source>
</evidence>
<dbReference type="AlphaFoldDB" id="A0A2K3JTQ0"/>
<keyword evidence="2 8" id="KW-0696">RNA-directed RNA polymerase</keyword>
<evidence type="ECO:0000256" key="1">
    <source>
        <dbReference type="ARBA" id="ARBA00005762"/>
    </source>
</evidence>
<dbReference type="GO" id="GO:0031380">
    <property type="term" value="C:nuclear RNA-directed RNA polymerase complex"/>
    <property type="evidence" value="ECO:0007669"/>
    <property type="project" value="TreeGrafter"/>
</dbReference>
<dbReference type="InterPro" id="IPR058752">
    <property type="entry name" value="RDRP_C_head"/>
</dbReference>
<evidence type="ECO:0000256" key="4">
    <source>
        <dbReference type="ARBA" id="ARBA00022695"/>
    </source>
</evidence>
<gene>
    <name evidence="11" type="ORF">L195_g058687</name>
</gene>
<reference evidence="11 12" key="1">
    <citation type="journal article" date="2014" name="Am. J. Bot.">
        <title>Genome assembly and annotation for red clover (Trifolium pratense; Fabaceae).</title>
        <authorList>
            <person name="Istvanek J."/>
            <person name="Jaros M."/>
            <person name="Krenek A."/>
            <person name="Repkova J."/>
        </authorList>
    </citation>
    <scope>NUCLEOTIDE SEQUENCE [LARGE SCALE GENOMIC DNA]</scope>
    <source>
        <strain evidence="12">cv. Tatra</strain>
        <tissue evidence="11">Young leaves</tissue>
    </source>
</reference>
<dbReference type="Pfam" id="PF05183">
    <property type="entry name" value="RdRP"/>
    <property type="match status" value="1"/>
</dbReference>
<evidence type="ECO:0000256" key="3">
    <source>
        <dbReference type="ARBA" id="ARBA00022679"/>
    </source>
</evidence>
<protein>
    <recommendedName>
        <fullName evidence="8">RNA-dependent RNA polymerase</fullName>
        <ecNumber evidence="8">2.7.7.48</ecNumber>
    </recommendedName>
</protein>
<dbReference type="GO" id="GO:0030422">
    <property type="term" value="P:siRNA processing"/>
    <property type="evidence" value="ECO:0007669"/>
    <property type="project" value="TreeGrafter"/>
</dbReference>
<dbReference type="Pfam" id="PF26253">
    <property type="entry name" value="RdRP_head"/>
    <property type="match status" value="1"/>
</dbReference>
<evidence type="ECO:0000259" key="9">
    <source>
        <dbReference type="Pfam" id="PF05183"/>
    </source>
</evidence>
<dbReference type="STRING" id="57577.A0A2K3JTQ0"/>
<dbReference type="InterPro" id="IPR007855">
    <property type="entry name" value="RDRP"/>
</dbReference>
<dbReference type="EMBL" id="ASHM01123519">
    <property type="protein sequence ID" value="PNX57423.1"/>
    <property type="molecule type" value="Genomic_DNA"/>
</dbReference>
<keyword evidence="4 8" id="KW-0548">Nucleotidyltransferase</keyword>
<dbReference type="GO" id="GO:0003968">
    <property type="term" value="F:RNA-directed RNA polymerase activity"/>
    <property type="evidence" value="ECO:0007669"/>
    <property type="project" value="UniProtKB-KW"/>
</dbReference>
<keyword evidence="3 8" id="KW-0808">Transferase</keyword>
<dbReference type="EC" id="2.7.7.48" evidence="8"/>
<feature type="non-terminal residue" evidence="11">
    <location>
        <position position="169"/>
    </location>
</feature>
<comment type="similarity">
    <text evidence="1 8">Belongs to the RdRP family.</text>
</comment>